<keyword evidence="1" id="KW-0175">Coiled coil</keyword>
<evidence type="ECO:0000313" key="4">
    <source>
        <dbReference type="EMBL" id="ELU10456.1"/>
    </source>
</evidence>
<protein>
    <submittedName>
        <fullName evidence="4 5">Uncharacterized protein</fullName>
    </submittedName>
</protein>
<evidence type="ECO:0000256" key="1">
    <source>
        <dbReference type="SAM" id="Coils"/>
    </source>
</evidence>
<evidence type="ECO:0000256" key="2">
    <source>
        <dbReference type="SAM" id="MobiDB-lite"/>
    </source>
</evidence>
<evidence type="ECO:0000313" key="6">
    <source>
        <dbReference type="Proteomes" id="UP000014760"/>
    </source>
</evidence>
<reference evidence="5" key="3">
    <citation type="submission" date="2015-06" db="UniProtKB">
        <authorList>
            <consortium name="EnsemblMetazoa"/>
        </authorList>
    </citation>
    <scope>IDENTIFICATION</scope>
</reference>
<dbReference type="EnsemblMetazoa" id="CapteT186771">
    <property type="protein sequence ID" value="CapteP186771"/>
    <property type="gene ID" value="CapteG186771"/>
</dbReference>
<reference evidence="4 6" key="2">
    <citation type="journal article" date="2013" name="Nature">
        <title>Insights into bilaterian evolution from three spiralian genomes.</title>
        <authorList>
            <person name="Simakov O."/>
            <person name="Marletaz F."/>
            <person name="Cho S.J."/>
            <person name="Edsinger-Gonzales E."/>
            <person name="Havlak P."/>
            <person name="Hellsten U."/>
            <person name="Kuo D.H."/>
            <person name="Larsson T."/>
            <person name="Lv J."/>
            <person name="Arendt D."/>
            <person name="Savage R."/>
            <person name="Osoegawa K."/>
            <person name="de Jong P."/>
            <person name="Grimwood J."/>
            <person name="Chapman J.A."/>
            <person name="Shapiro H."/>
            <person name="Aerts A."/>
            <person name="Otillar R.P."/>
            <person name="Terry A.Y."/>
            <person name="Boore J.L."/>
            <person name="Grigoriev I.V."/>
            <person name="Lindberg D.R."/>
            <person name="Seaver E.C."/>
            <person name="Weisblat D.A."/>
            <person name="Putnam N.H."/>
            <person name="Rokhsar D.S."/>
        </authorList>
    </citation>
    <scope>NUCLEOTIDE SEQUENCE</scope>
    <source>
        <strain evidence="4 6">I ESC-2004</strain>
    </source>
</reference>
<dbReference type="Proteomes" id="UP000014760">
    <property type="component" value="Unassembled WGS sequence"/>
</dbReference>
<proteinExistence type="predicted"/>
<feature type="coiled-coil region" evidence="1">
    <location>
        <begin position="42"/>
        <end position="69"/>
    </location>
</feature>
<gene>
    <name evidence="4" type="ORF">CAPTEDRAFT_186771</name>
</gene>
<sequence>MNSWVFIACALVGFVNCQDSVSYEPNDAGKDEHGIQIVVNYLTGQKSNVASLQKRIAILEADVDNLKVAVAAGNGGGSQTGNRDCDCPAGPPGPTGPTGPTGPRGYPAKFDYTFQSHGFSQDPLFDRRTGMTIMM</sequence>
<keyword evidence="3" id="KW-0732">Signal</keyword>
<name>R7V297_CAPTE</name>
<dbReference type="EMBL" id="AMQN01020649">
    <property type="status" value="NOT_ANNOTATED_CDS"/>
    <property type="molecule type" value="Genomic_DNA"/>
</dbReference>
<evidence type="ECO:0000256" key="3">
    <source>
        <dbReference type="SAM" id="SignalP"/>
    </source>
</evidence>
<organism evidence="4">
    <name type="scientific">Capitella teleta</name>
    <name type="common">Polychaete worm</name>
    <dbReference type="NCBI Taxonomy" id="283909"/>
    <lineage>
        <taxon>Eukaryota</taxon>
        <taxon>Metazoa</taxon>
        <taxon>Spiralia</taxon>
        <taxon>Lophotrochozoa</taxon>
        <taxon>Annelida</taxon>
        <taxon>Polychaeta</taxon>
        <taxon>Sedentaria</taxon>
        <taxon>Scolecida</taxon>
        <taxon>Capitellidae</taxon>
        <taxon>Capitella</taxon>
    </lineage>
</organism>
<accession>R7V297</accession>
<dbReference type="HOGENOM" id="CLU_1887696_0_0_1"/>
<evidence type="ECO:0000313" key="5">
    <source>
        <dbReference type="EnsemblMetazoa" id="CapteP186771"/>
    </source>
</evidence>
<reference evidence="6" key="1">
    <citation type="submission" date="2012-12" db="EMBL/GenBank/DDBJ databases">
        <authorList>
            <person name="Hellsten U."/>
            <person name="Grimwood J."/>
            <person name="Chapman J.A."/>
            <person name="Shapiro H."/>
            <person name="Aerts A."/>
            <person name="Otillar R.P."/>
            <person name="Terry A.Y."/>
            <person name="Boore J.L."/>
            <person name="Simakov O."/>
            <person name="Marletaz F."/>
            <person name="Cho S.-J."/>
            <person name="Edsinger-Gonzales E."/>
            <person name="Havlak P."/>
            <person name="Kuo D.-H."/>
            <person name="Larsson T."/>
            <person name="Lv J."/>
            <person name="Arendt D."/>
            <person name="Savage R."/>
            <person name="Osoegawa K."/>
            <person name="de Jong P."/>
            <person name="Lindberg D.R."/>
            <person name="Seaver E.C."/>
            <person name="Weisblat D.A."/>
            <person name="Putnam N.H."/>
            <person name="Grigoriev I.V."/>
            <person name="Rokhsar D.S."/>
        </authorList>
    </citation>
    <scope>NUCLEOTIDE SEQUENCE</scope>
    <source>
        <strain evidence="6">I ESC-2004</strain>
    </source>
</reference>
<dbReference type="AlphaFoldDB" id="R7V297"/>
<keyword evidence="6" id="KW-1185">Reference proteome</keyword>
<dbReference type="EMBL" id="KB297492">
    <property type="protein sequence ID" value="ELU10456.1"/>
    <property type="molecule type" value="Genomic_DNA"/>
</dbReference>
<feature type="region of interest" description="Disordered" evidence="2">
    <location>
        <begin position="75"/>
        <end position="107"/>
    </location>
</feature>
<dbReference type="EMBL" id="AMQN01020648">
    <property type="status" value="NOT_ANNOTATED_CDS"/>
    <property type="molecule type" value="Genomic_DNA"/>
</dbReference>
<feature type="chain" id="PRO_5008788623" evidence="3">
    <location>
        <begin position="18"/>
        <end position="135"/>
    </location>
</feature>
<feature type="signal peptide" evidence="3">
    <location>
        <begin position="1"/>
        <end position="17"/>
    </location>
</feature>